<dbReference type="PRINTS" id="PR00153">
    <property type="entry name" value="CSAPPISMRASE"/>
</dbReference>
<dbReference type="InterPro" id="IPR020892">
    <property type="entry name" value="Cyclophilin-type_PPIase_CS"/>
</dbReference>
<gene>
    <name evidence="7" type="ORF">SSS_7473</name>
</gene>
<evidence type="ECO:0000313" key="9">
    <source>
        <dbReference type="Proteomes" id="UP000070412"/>
    </source>
</evidence>
<dbReference type="EC" id="5.2.1.8" evidence="3"/>
<accession>A0A834R1U4</accession>
<keyword evidence="9" id="KW-1185">Reference proteome</keyword>
<evidence type="ECO:0000256" key="2">
    <source>
        <dbReference type="ARBA" id="ARBA00002388"/>
    </source>
</evidence>
<dbReference type="InterPro" id="IPR029000">
    <property type="entry name" value="Cyclophilin-like_dom_sf"/>
</dbReference>
<dbReference type="GO" id="GO:0003755">
    <property type="term" value="F:peptidyl-prolyl cis-trans isomerase activity"/>
    <property type="evidence" value="ECO:0007669"/>
    <property type="project" value="UniProtKB-KW"/>
</dbReference>
<dbReference type="GO" id="GO:0006457">
    <property type="term" value="P:protein folding"/>
    <property type="evidence" value="ECO:0007669"/>
    <property type="project" value="InterPro"/>
</dbReference>
<keyword evidence="5 7" id="KW-0413">Isomerase</keyword>
<dbReference type="EnsemblMetazoa" id="SSS_7473s_mrna">
    <property type="protein sequence ID" value="KAF7488702.1"/>
    <property type="gene ID" value="SSS_7473"/>
</dbReference>
<proteinExistence type="predicted"/>
<evidence type="ECO:0000256" key="3">
    <source>
        <dbReference type="ARBA" id="ARBA00013194"/>
    </source>
</evidence>
<reference evidence="9" key="1">
    <citation type="journal article" date="2020" name="PLoS Negl. Trop. Dis.">
        <title>High-quality nuclear genome for Sarcoptes scabiei-A critical resource for a neglected parasite.</title>
        <authorList>
            <person name="Korhonen P.K."/>
            <person name="Gasser R.B."/>
            <person name="Ma G."/>
            <person name="Wang T."/>
            <person name="Stroehlein A.J."/>
            <person name="Young N.D."/>
            <person name="Ang C.S."/>
            <person name="Fernando D.D."/>
            <person name="Lu H.C."/>
            <person name="Taylor S."/>
            <person name="Reynolds S.L."/>
            <person name="Mofiz E."/>
            <person name="Najaraj S.H."/>
            <person name="Gowda H."/>
            <person name="Madugundu A."/>
            <person name="Renuse S."/>
            <person name="Holt D."/>
            <person name="Pandey A."/>
            <person name="Papenfuss A.T."/>
            <person name="Fischer K."/>
        </authorList>
    </citation>
    <scope>NUCLEOTIDE SEQUENCE [LARGE SCALE GENOMIC DNA]</scope>
</reference>
<dbReference type="Pfam" id="PF00160">
    <property type="entry name" value="Pro_isomerase"/>
    <property type="match status" value="1"/>
</dbReference>
<dbReference type="Proteomes" id="UP000070412">
    <property type="component" value="Unassembled WGS sequence"/>
</dbReference>
<name>A0A834R1U4_SARSC</name>
<dbReference type="EMBL" id="WVUK01000065">
    <property type="protein sequence ID" value="KAF7488702.1"/>
    <property type="molecule type" value="Genomic_DNA"/>
</dbReference>
<comment type="function">
    <text evidence="2">PPIases accelerate the folding of proteins. It catalyzes the cis-trans isomerization of proline imidic peptide bonds in oligopeptides.</text>
</comment>
<dbReference type="PROSITE" id="PS50072">
    <property type="entry name" value="CSA_PPIASE_2"/>
    <property type="match status" value="1"/>
</dbReference>
<dbReference type="CDD" id="cd01926">
    <property type="entry name" value="cyclophilin_ABH_like"/>
    <property type="match status" value="1"/>
</dbReference>
<dbReference type="GO" id="GO:0016018">
    <property type="term" value="F:cyclosporin A binding"/>
    <property type="evidence" value="ECO:0007669"/>
    <property type="project" value="TreeGrafter"/>
</dbReference>
<organism evidence="7">
    <name type="scientific">Sarcoptes scabiei</name>
    <name type="common">Itch mite</name>
    <name type="synonym">Acarus scabiei</name>
    <dbReference type="NCBI Taxonomy" id="52283"/>
    <lineage>
        <taxon>Eukaryota</taxon>
        <taxon>Metazoa</taxon>
        <taxon>Ecdysozoa</taxon>
        <taxon>Arthropoda</taxon>
        <taxon>Chelicerata</taxon>
        <taxon>Arachnida</taxon>
        <taxon>Acari</taxon>
        <taxon>Acariformes</taxon>
        <taxon>Sarcoptiformes</taxon>
        <taxon>Astigmata</taxon>
        <taxon>Psoroptidia</taxon>
        <taxon>Sarcoptoidea</taxon>
        <taxon>Sarcoptidae</taxon>
        <taxon>Sarcoptinae</taxon>
        <taxon>Sarcoptes</taxon>
    </lineage>
</organism>
<reference evidence="7" key="2">
    <citation type="submission" date="2020-01" db="EMBL/GenBank/DDBJ databases">
        <authorList>
            <person name="Korhonen P.K.K."/>
            <person name="Guangxu M.G."/>
            <person name="Wang T.W."/>
            <person name="Stroehlein A.J.S."/>
            <person name="Young N.D."/>
            <person name="Ang C.-S.A."/>
            <person name="Fernando D.W.F."/>
            <person name="Lu H.L."/>
            <person name="Taylor S.T."/>
            <person name="Ehtesham M.E.M."/>
            <person name="Najaraj S.H.N."/>
            <person name="Harsha G.H.G."/>
            <person name="Madugundu A.M."/>
            <person name="Renuse S.R."/>
            <person name="Holt D.H."/>
            <person name="Pandey A.P."/>
            <person name="Papenfuss A.P."/>
            <person name="Gasser R.B.G."/>
            <person name="Fischer K.F."/>
        </authorList>
    </citation>
    <scope>NUCLEOTIDE SEQUENCE</scope>
    <source>
        <strain evidence="7">SSS_KF_BRIS2020</strain>
    </source>
</reference>
<evidence type="ECO:0000256" key="1">
    <source>
        <dbReference type="ARBA" id="ARBA00000971"/>
    </source>
</evidence>
<feature type="domain" description="PPIase cyclophilin-type" evidence="6">
    <location>
        <begin position="208"/>
        <end position="364"/>
    </location>
</feature>
<dbReference type="PROSITE" id="PS00170">
    <property type="entry name" value="CSA_PPIASE_1"/>
    <property type="match status" value="1"/>
</dbReference>
<reference evidence="8" key="3">
    <citation type="submission" date="2022-06" db="UniProtKB">
        <authorList>
            <consortium name="EnsemblMetazoa"/>
        </authorList>
    </citation>
    <scope>IDENTIFICATION</scope>
</reference>
<dbReference type="PANTHER" id="PTHR11071">
    <property type="entry name" value="PEPTIDYL-PROLYL CIS-TRANS ISOMERASE"/>
    <property type="match status" value="1"/>
</dbReference>
<dbReference type="AlphaFoldDB" id="A0A834R1U4"/>
<comment type="catalytic activity">
    <reaction evidence="1">
        <text>[protein]-peptidylproline (omega=180) = [protein]-peptidylproline (omega=0)</text>
        <dbReference type="Rhea" id="RHEA:16237"/>
        <dbReference type="Rhea" id="RHEA-COMP:10747"/>
        <dbReference type="Rhea" id="RHEA-COMP:10748"/>
        <dbReference type="ChEBI" id="CHEBI:83833"/>
        <dbReference type="ChEBI" id="CHEBI:83834"/>
        <dbReference type="EC" id="5.2.1.8"/>
    </reaction>
</comment>
<dbReference type="SUPFAM" id="SSF50891">
    <property type="entry name" value="Cyclophilin-like"/>
    <property type="match status" value="1"/>
</dbReference>
<dbReference type="FunFam" id="2.40.100.10:FF:000013">
    <property type="entry name" value="Peptidyl-prolyl cis-trans isomerase"/>
    <property type="match status" value="1"/>
</dbReference>
<protein>
    <recommendedName>
        <fullName evidence="3">peptidylprolyl isomerase</fullName>
        <ecNumber evidence="3">5.2.1.8</ecNumber>
    </recommendedName>
</protein>
<evidence type="ECO:0000313" key="8">
    <source>
        <dbReference type="EnsemblMetazoa" id="KAF7488702.1"/>
    </source>
</evidence>
<evidence type="ECO:0000256" key="5">
    <source>
        <dbReference type="ARBA" id="ARBA00023235"/>
    </source>
</evidence>
<evidence type="ECO:0000259" key="6">
    <source>
        <dbReference type="PROSITE" id="PS50072"/>
    </source>
</evidence>
<dbReference type="OrthoDB" id="193499at2759"/>
<dbReference type="GO" id="GO:0005737">
    <property type="term" value="C:cytoplasm"/>
    <property type="evidence" value="ECO:0007669"/>
    <property type="project" value="TreeGrafter"/>
</dbReference>
<dbReference type="PANTHER" id="PTHR11071:SF561">
    <property type="entry name" value="PEPTIDYL-PROLYL CIS-TRANS ISOMERASE D-RELATED"/>
    <property type="match status" value="1"/>
</dbReference>
<evidence type="ECO:0000256" key="4">
    <source>
        <dbReference type="ARBA" id="ARBA00023110"/>
    </source>
</evidence>
<keyword evidence="4" id="KW-0697">Rotamase</keyword>
<sequence>MASQILSPIFRSTSRKAFRLAANSSAALHRFGATPQSFNAINSGGRSGRAISRSMQSSSSSSASAFSLMRQHSSIDTAVLVDKKRHFISLIGEKIVDANIGEKILPKKSSSSIKPLPERNVSTSSTLSALFNGEILDHTINKSDQKHRNHNENYRLERNHFNSIFFCKSNPFSFELIPLANSNNSLASRRFFSTTSNSNPEKMATKVFFDIDVDGSPAGRIVMELRSDVVPKTCENFRALCTGEKGFGFKNSIFHRIIPNFMIQGGDFTKHNGTGGKSIYGNKFEDENFTLKHTGPGILSMANAGPHTNGSQFFITTAKTSWLDGKHVVFGQVVEGMDVVKKVESYGSQSGKPSKKVSISDCGVL</sequence>
<evidence type="ECO:0000313" key="7">
    <source>
        <dbReference type="EMBL" id="KAF7488702.1"/>
    </source>
</evidence>
<dbReference type="InterPro" id="IPR002130">
    <property type="entry name" value="Cyclophilin-type_PPIase_dom"/>
</dbReference>
<dbReference type="Gene3D" id="2.40.100.10">
    <property type="entry name" value="Cyclophilin-like"/>
    <property type="match status" value="1"/>
</dbReference>